<name>A0A822YN24_NELNU</name>
<organism evidence="1 2">
    <name type="scientific">Nelumbo nucifera</name>
    <name type="common">Sacred lotus</name>
    <dbReference type="NCBI Taxonomy" id="4432"/>
    <lineage>
        <taxon>Eukaryota</taxon>
        <taxon>Viridiplantae</taxon>
        <taxon>Streptophyta</taxon>
        <taxon>Embryophyta</taxon>
        <taxon>Tracheophyta</taxon>
        <taxon>Spermatophyta</taxon>
        <taxon>Magnoliopsida</taxon>
        <taxon>Proteales</taxon>
        <taxon>Nelumbonaceae</taxon>
        <taxon>Nelumbo</taxon>
    </lineage>
</organism>
<dbReference type="EMBL" id="DUZY01000003">
    <property type="protein sequence ID" value="DAD32991.1"/>
    <property type="molecule type" value="Genomic_DNA"/>
</dbReference>
<evidence type="ECO:0000313" key="2">
    <source>
        <dbReference type="Proteomes" id="UP000607653"/>
    </source>
</evidence>
<dbReference type="Proteomes" id="UP000607653">
    <property type="component" value="Unassembled WGS sequence"/>
</dbReference>
<protein>
    <submittedName>
        <fullName evidence="1">Uncharacterized protein</fullName>
    </submittedName>
</protein>
<sequence length="58" mass="6548">MIKYTEPCTPREQESTLGDKTRFHVSWSTSSTQSGGSMELHFTPNCKPGLWQLKKCAT</sequence>
<dbReference type="AlphaFoldDB" id="A0A822YN24"/>
<proteinExistence type="predicted"/>
<keyword evidence="2" id="KW-1185">Reference proteome</keyword>
<comment type="caution">
    <text evidence="1">The sequence shown here is derived from an EMBL/GenBank/DDBJ whole genome shotgun (WGS) entry which is preliminary data.</text>
</comment>
<gene>
    <name evidence="1" type="ORF">HUJ06_011842</name>
</gene>
<accession>A0A822YN24</accession>
<reference evidence="1 2" key="1">
    <citation type="journal article" date="2020" name="Mol. Biol. Evol.">
        <title>Distinct Expression and Methylation Patterns for Genes with Different Fates following a Single Whole-Genome Duplication in Flowering Plants.</title>
        <authorList>
            <person name="Shi T."/>
            <person name="Rahmani R.S."/>
            <person name="Gugger P.F."/>
            <person name="Wang M."/>
            <person name="Li H."/>
            <person name="Zhang Y."/>
            <person name="Li Z."/>
            <person name="Wang Q."/>
            <person name="Van de Peer Y."/>
            <person name="Marchal K."/>
            <person name="Chen J."/>
        </authorList>
    </citation>
    <scope>NUCLEOTIDE SEQUENCE [LARGE SCALE GENOMIC DNA]</scope>
    <source>
        <tissue evidence="1">Leaf</tissue>
    </source>
</reference>
<evidence type="ECO:0000313" key="1">
    <source>
        <dbReference type="EMBL" id="DAD32991.1"/>
    </source>
</evidence>